<dbReference type="Proteomes" id="UP001151081">
    <property type="component" value="Unassembled WGS sequence"/>
</dbReference>
<organism evidence="7 8">
    <name type="scientific">Polyangium jinanense</name>
    <dbReference type="NCBI Taxonomy" id="2829994"/>
    <lineage>
        <taxon>Bacteria</taxon>
        <taxon>Pseudomonadati</taxon>
        <taxon>Myxococcota</taxon>
        <taxon>Polyangia</taxon>
        <taxon>Polyangiales</taxon>
        <taxon>Polyangiaceae</taxon>
        <taxon>Polyangium</taxon>
    </lineage>
</organism>
<dbReference type="PANTHER" id="PTHR43289:SF6">
    <property type="entry name" value="SERINE_THREONINE-PROTEIN KINASE NEKL-3"/>
    <property type="match status" value="1"/>
</dbReference>
<dbReference type="Gene3D" id="1.10.510.10">
    <property type="entry name" value="Transferase(Phosphotransferase) domain 1"/>
    <property type="match status" value="1"/>
</dbReference>
<feature type="region of interest" description="Disordered" evidence="5">
    <location>
        <begin position="320"/>
        <end position="376"/>
    </location>
</feature>
<protein>
    <submittedName>
        <fullName evidence="7">Serine/threonine protein kinase</fullName>
    </submittedName>
</protein>
<dbReference type="CDD" id="cd14014">
    <property type="entry name" value="STKc_PknB_like"/>
    <property type="match status" value="1"/>
</dbReference>
<dbReference type="GO" id="GO:0004674">
    <property type="term" value="F:protein serine/threonine kinase activity"/>
    <property type="evidence" value="ECO:0007669"/>
    <property type="project" value="UniProtKB-KW"/>
</dbReference>
<keyword evidence="7" id="KW-0723">Serine/threonine-protein kinase</keyword>
<dbReference type="GO" id="GO:0005524">
    <property type="term" value="F:ATP binding"/>
    <property type="evidence" value="ECO:0007669"/>
    <property type="project" value="UniProtKB-KW"/>
</dbReference>
<keyword evidence="8" id="KW-1185">Reference proteome</keyword>
<feature type="compositionally biased region" description="Basic and acidic residues" evidence="5">
    <location>
        <begin position="320"/>
        <end position="331"/>
    </location>
</feature>
<evidence type="ECO:0000313" key="7">
    <source>
        <dbReference type="EMBL" id="MDC3982932.1"/>
    </source>
</evidence>
<feature type="compositionally biased region" description="Pro residues" evidence="5">
    <location>
        <begin position="347"/>
        <end position="376"/>
    </location>
</feature>
<dbReference type="InterPro" id="IPR011009">
    <property type="entry name" value="Kinase-like_dom_sf"/>
</dbReference>
<evidence type="ECO:0000256" key="5">
    <source>
        <dbReference type="SAM" id="MobiDB-lite"/>
    </source>
</evidence>
<evidence type="ECO:0000256" key="1">
    <source>
        <dbReference type="ARBA" id="ARBA00022679"/>
    </source>
</evidence>
<dbReference type="InterPro" id="IPR000719">
    <property type="entry name" value="Prot_kinase_dom"/>
</dbReference>
<keyword evidence="2" id="KW-0547">Nucleotide-binding</keyword>
<evidence type="ECO:0000256" key="3">
    <source>
        <dbReference type="ARBA" id="ARBA00022777"/>
    </source>
</evidence>
<dbReference type="RefSeq" id="WP_272458722.1">
    <property type="nucleotide sequence ID" value="NZ_JAGTJJ010000010.1"/>
</dbReference>
<dbReference type="SUPFAM" id="SSF56112">
    <property type="entry name" value="Protein kinase-like (PK-like)"/>
    <property type="match status" value="1"/>
</dbReference>
<gene>
    <name evidence="7" type="ORF">KEG57_20635</name>
</gene>
<reference evidence="7 8" key="1">
    <citation type="submission" date="2021-04" db="EMBL/GenBank/DDBJ databases">
        <title>Genome analysis of Polyangium sp.</title>
        <authorList>
            <person name="Li Y."/>
            <person name="Wang J."/>
        </authorList>
    </citation>
    <scope>NUCLEOTIDE SEQUENCE [LARGE SCALE GENOMIC DNA]</scope>
    <source>
        <strain evidence="7 8">SDU14</strain>
    </source>
</reference>
<keyword evidence="1" id="KW-0808">Transferase</keyword>
<name>A0A9X3X2E4_9BACT</name>
<accession>A0A9X3X2E4</accession>
<dbReference type="AlphaFoldDB" id="A0A9X3X2E4"/>
<proteinExistence type="predicted"/>
<evidence type="ECO:0000256" key="2">
    <source>
        <dbReference type="ARBA" id="ARBA00022741"/>
    </source>
</evidence>
<evidence type="ECO:0000313" key="8">
    <source>
        <dbReference type="Proteomes" id="UP001151081"/>
    </source>
</evidence>
<feature type="domain" description="Protein kinase" evidence="6">
    <location>
        <begin position="58"/>
        <end position="307"/>
    </location>
</feature>
<evidence type="ECO:0000259" key="6">
    <source>
        <dbReference type="PROSITE" id="PS50011"/>
    </source>
</evidence>
<dbReference type="Pfam" id="PF00069">
    <property type="entry name" value="Pkinase"/>
    <property type="match status" value="1"/>
</dbReference>
<comment type="caution">
    <text evidence="7">The sequence shown here is derived from an EMBL/GenBank/DDBJ whole genome shotgun (WGS) entry which is preliminary data.</text>
</comment>
<keyword evidence="3 7" id="KW-0418">Kinase</keyword>
<evidence type="ECO:0000256" key="4">
    <source>
        <dbReference type="ARBA" id="ARBA00022840"/>
    </source>
</evidence>
<dbReference type="PANTHER" id="PTHR43289">
    <property type="entry name" value="MITOGEN-ACTIVATED PROTEIN KINASE KINASE KINASE 20-RELATED"/>
    <property type="match status" value="1"/>
</dbReference>
<sequence length="491" mass="51365">MTTFLGPDHACGAALCPGVDATEDGRFPDPARRCPPGAVLGYPPPVPAPFVPELFGDFLLVQRLARRAMSDVLVAVRLGDRSGQTFVLKRPVLGERASGRAAQAIQREGEVLAEVRAAALPALEARGDLAGLPYVALEHVRGAPLDELVAGAEPMPEGAVRAVGLDVARALAALHEKGWVHGDLAASNVMIDETGEAKLLDLGLARRAGEARPEVAGTPGYLAPEAALPGEASAASDVYGWAVVVAECALGRRIFPEDDLASAGARGDPPRALAAWEARVPGLSAALAREASRRPTSVSIAAGLEALALDREALAARVEAHRARAPEERTSLARLPAADARGLSEKTPPPALAEPLPEPSPEPAPAPSARPAPPPRRSASVYLAVALGAVLLFAMGQFSARLPPRNPRGSVSLAGVVPRRAHVEVDGEKVTLPADGRLELRGGDHTVAVVLPKGARREYTFRVRPNEHVVLVAPQKGTASNEDEEAEERER</sequence>
<dbReference type="PROSITE" id="PS50011">
    <property type="entry name" value="PROTEIN_KINASE_DOM"/>
    <property type="match status" value="1"/>
</dbReference>
<dbReference type="EMBL" id="JAGTJJ010000010">
    <property type="protein sequence ID" value="MDC3982932.1"/>
    <property type="molecule type" value="Genomic_DNA"/>
</dbReference>
<keyword evidence="4" id="KW-0067">ATP-binding</keyword>